<evidence type="ECO:0000256" key="1">
    <source>
        <dbReference type="SAM" id="Phobius"/>
    </source>
</evidence>
<dbReference type="OrthoDB" id="9794671at2"/>
<dbReference type="InterPro" id="IPR013693">
    <property type="entry name" value="SpoIID/LytB_N"/>
</dbReference>
<keyword evidence="1" id="KW-0472">Membrane</keyword>
<sequence>MRKDSPLKYILPILFILIALSYFLFFMPSNIDCGILIEKKELKNSYKLKILCGKNTKWVTVKKEDFIESEAYKIKLKGLRTVYIKPLKSIKGKVFAKDINTINIDDKIYNLNNTFYYLTQGKTYKLVTPNYVIVGLNYKFILDDNNIKAILITYPKIEKIRVGLSNQDFSSYDHNIITITSKKGFNIFSKDFQIQTKGKDVVTFSLLNDKIKVELNKNIFITDKRIFIYPKESPILITSLRRNNGYIPEYFGSIEIFLNNKKLRIINEIDIEDYLKYVVPSEMPGYGGVEGYKVQSVAARTYAISEILNGRFSKYGFNIDDTTKSQVYNERPTNDLCKKAIEETKGEVLTYEGKIIDAKYYSTSCGLGAAYDEFYKEPLKQNPKPYLDFKNYTNENIARIDSKEKASKFFKDWTLSAVDSNSPYFRWKFTLPFSEMNKTINENIYKRYLKNPNDFKEKWFLNFYKKANIPKEGIGDIKDIYISKISRSGIPQEMIIITNVKKIKILGPSNIKYILTPKEINIETISGLKFKTENIPSPFFIIDKIYNKNKIKEITIFGGGYGHGVGMSQYGAMNLAIKGKNYREILSFFYKDIKIQNYNEILY</sequence>
<dbReference type="Proteomes" id="UP000242850">
    <property type="component" value="Unassembled WGS sequence"/>
</dbReference>
<dbReference type="InterPro" id="IPR013486">
    <property type="entry name" value="SpoIID/LytB"/>
</dbReference>
<dbReference type="RefSeq" id="WP_159945823.1">
    <property type="nucleotide sequence ID" value="NZ_FNUK01000011.1"/>
</dbReference>
<dbReference type="AlphaFoldDB" id="A0A1H5UX47"/>
<feature type="transmembrane region" description="Helical" evidence="1">
    <location>
        <begin position="7"/>
        <end position="27"/>
    </location>
</feature>
<evidence type="ECO:0000259" key="2">
    <source>
        <dbReference type="Pfam" id="PF08486"/>
    </source>
</evidence>
<dbReference type="GO" id="GO:0030435">
    <property type="term" value="P:sporulation resulting in formation of a cellular spore"/>
    <property type="evidence" value="ECO:0007669"/>
    <property type="project" value="InterPro"/>
</dbReference>
<reference evidence="4" key="1">
    <citation type="submission" date="2016-10" db="EMBL/GenBank/DDBJ databases">
        <authorList>
            <person name="Varghese N."/>
            <person name="Submissions S."/>
        </authorList>
    </citation>
    <scope>NUCLEOTIDE SEQUENCE [LARGE SCALE GENOMIC DNA]</scope>
    <source>
        <strain evidence="4">DSM 5463</strain>
    </source>
</reference>
<keyword evidence="1" id="KW-1133">Transmembrane helix</keyword>
<accession>A0A1H5UX47</accession>
<dbReference type="EMBL" id="FNUK01000011">
    <property type="protein sequence ID" value="SEF78787.1"/>
    <property type="molecule type" value="Genomic_DNA"/>
</dbReference>
<keyword evidence="1" id="KW-0812">Transmembrane</keyword>
<feature type="domain" description="Sporulation stage II protein D amidase enhancer LytB N-terminal" evidence="2">
    <location>
        <begin position="260"/>
        <end position="351"/>
    </location>
</feature>
<protein>
    <submittedName>
        <fullName evidence="3">Stage II sporulation protein</fullName>
    </submittedName>
</protein>
<name>A0A1H5UX47_9CLOT</name>
<dbReference type="NCBIfam" id="TIGR02669">
    <property type="entry name" value="SpoIID_LytB"/>
    <property type="match status" value="1"/>
</dbReference>
<evidence type="ECO:0000313" key="3">
    <source>
        <dbReference type="EMBL" id="SEF78787.1"/>
    </source>
</evidence>
<gene>
    <name evidence="3" type="ORF">SAMN05660865_01010</name>
</gene>
<organism evidence="3 4">
    <name type="scientific">Caloramator fervidus</name>
    <dbReference type="NCBI Taxonomy" id="29344"/>
    <lineage>
        <taxon>Bacteria</taxon>
        <taxon>Bacillati</taxon>
        <taxon>Bacillota</taxon>
        <taxon>Clostridia</taxon>
        <taxon>Eubacteriales</taxon>
        <taxon>Clostridiaceae</taxon>
        <taxon>Caloramator</taxon>
    </lineage>
</organism>
<dbReference type="Pfam" id="PF08486">
    <property type="entry name" value="SpoIID"/>
    <property type="match status" value="1"/>
</dbReference>
<keyword evidence="4" id="KW-1185">Reference proteome</keyword>
<proteinExistence type="predicted"/>
<evidence type="ECO:0000313" key="4">
    <source>
        <dbReference type="Proteomes" id="UP000242850"/>
    </source>
</evidence>